<dbReference type="GO" id="GO:0022857">
    <property type="term" value="F:transmembrane transporter activity"/>
    <property type="evidence" value="ECO:0007669"/>
    <property type="project" value="InterPro"/>
</dbReference>
<keyword evidence="7" id="KW-0653">Protein transport</keyword>
<reference evidence="10 11" key="1">
    <citation type="submission" date="2012-06" db="EMBL/GenBank/DDBJ databases">
        <title>Finished chromosome of genome of Crinalium epipsammum PCC 9333.</title>
        <authorList>
            <consortium name="US DOE Joint Genome Institute"/>
            <person name="Gugger M."/>
            <person name="Coursin T."/>
            <person name="Rippka R."/>
            <person name="Tandeau De Marsac N."/>
            <person name="Huntemann M."/>
            <person name="Wei C.-L."/>
            <person name="Han J."/>
            <person name="Detter J.C."/>
            <person name="Han C."/>
            <person name="Tapia R."/>
            <person name="Davenport K."/>
            <person name="Daligault H."/>
            <person name="Erkkila T."/>
            <person name="Gu W."/>
            <person name="Munk A.C.C."/>
            <person name="Teshima H."/>
            <person name="Xu Y."/>
            <person name="Chain P."/>
            <person name="Chen A."/>
            <person name="Krypides N."/>
            <person name="Mavromatis K."/>
            <person name="Markowitz V."/>
            <person name="Szeto E."/>
            <person name="Ivanova N."/>
            <person name="Mikhailova N."/>
            <person name="Ovchinnikova G."/>
            <person name="Pagani I."/>
            <person name="Pati A."/>
            <person name="Goodwin L."/>
            <person name="Peters L."/>
            <person name="Pitluck S."/>
            <person name="Woyke T."/>
            <person name="Kerfeld C."/>
        </authorList>
    </citation>
    <scope>NUCLEOTIDE SEQUENCE [LARGE SCALE GENOMIC DNA]</scope>
    <source>
        <strain evidence="10 11">PCC 9333</strain>
    </source>
</reference>
<dbReference type="KEGG" id="cep:Cri9333_1094"/>
<keyword evidence="6 9" id="KW-0472">Membrane</keyword>
<sequence>MKINLDNPTEEVRIEIIPLIDVIFCILTFFLLAALQLTRQQAINVNLPQAKSGVPQMRDMLIVSLDDFGQVYLEKQVMMSKDQLSEGLKNYRATNPNGLMVLYAAKTSSYNDVIQVLDLLRSIGGDRVALATLPSASPQDPSSNNQGTQSPSLTPYSGTNPVPPNPSGIPNPSQPQLPINPGIPFNGQGINPNSPSNFPLSPNVPNPGATLAPGTSPPNPQR</sequence>
<feature type="region of interest" description="Disordered" evidence="8">
    <location>
        <begin position="132"/>
        <end position="222"/>
    </location>
</feature>
<dbReference type="STRING" id="1173022.Cri9333_1094"/>
<evidence type="ECO:0000256" key="2">
    <source>
        <dbReference type="ARBA" id="ARBA00005811"/>
    </source>
</evidence>
<keyword evidence="3" id="KW-1003">Cell membrane</keyword>
<evidence type="ECO:0000256" key="7">
    <source>
        <dbReference type="RuleBase" id="RU003879"/>
    </source>
</evidence>
<dbReference type="Pfam" id="PF02472">
    <property type="entry name" value="ExbD"/>
    <property type="match status" value="1"/>
</dbReference>
<keyword evidence="11" id="KW-1185">Reference proteome</keyword>
<keyword evidence="5 9" id="KW-1133">Transmembrane helix</keyword>
<dbReference type="GO" id="GO:0005886">
    <property type="term" value="C:plasma membrane"/>
    <property type="evidence" value="ECO:0007669"/>
    <property type="project" value="UniProtKB-SubCell"/>
</dbReference>
<keyword evidence="7" id="KW-0813">Transport</keyword>
<dbReference type="Gene3D" id="3.30.420.270">
    <property type="match status" value="1"/>
</dbReference>
<evidence type="ECO:0000313" key="11">
    <source>
        <dbReference type="Proteomes" id="UP000010472"/>
    </source>
</evidence>
<evidence type="ECO:0000313" key="10">
    <source>
        <dbReference type="EMBL" id="AFZ12005.1"/>
    </source>
</evidence>
<dbReference type="PANTHER" id="PTHR30558">
    <property type="entry name" value="EXBD MEMBRANE COMPONENT OF PMF-DRIVEN MACROMOLECULE IMPORT SYSTEM"/>
    <property type="match status" value="1"/>
</dbReference>
<dbReference type="GO" id="GO:0015031">
    <property type="term" value="P:protein transport"/>
    <property type="evidence" value="ECO:0007669"/>
    <property type="project" value="UniProtKB-KW"/>
</dbReference>
<feature type="compositionally biased region" description="Polar residues" evidence="8">
    <location>
        <begin position="134"/>
        <end position="159"/>
    </location>
</feature>
<dbReference type="EMBL" id="CP003620">
    <property type="protein sequence ID" value="AFZ12005.1"/>
    <property type="molecule type" value="Genomic_DNA"/>
</dbReference>
<organism evidence="10 11">
    <name type="scientific">Crinalium epipsammum PCC 9333</name>
    <dbReference type="NCBI Taxonomy" id="1173022"/>
    <lineage>
        <taxon>Bacteria</taxon>
        <taxon>Bacillati</taxon>
        <taxon>Cyanobacteriota</taxon>
        <taxon>Cyanophyceae</taxon>
        <taxon>Gomontiellales</taxon>
        <taxon>Gomontiellaceae</taxon>
        <taxon>Crinalium</taxon>
    </lineage>
</organism>
<evidence type="ECO:0000256" key="4">
    <source>
        <dbReference type="ARBA" id="ARBA00022692"/>
    </source>
</evidence>
<evidence type="ECO:0000256" key="1">
    <source>
        <dbReference type="ARBA" id="ARBA00004162"/>
    </source>
</evidence>
<name>K9VXY2_9CYAN</name>
<comment type="subcellular location">
    <subcellularLocation>
        <location evidence="1">Cell membrane</location>
        <topology evidence="1">Single-pass membrane protein</topology>
    </subcellularLocation>
    <subcellularLocation>
        <location evidence="7">Cell membrane</location>
        <topology evidence="7">Single-pass type II membrane protein</topology>
    </subcellularLocation>
</comment>
<evidence type="ECO:0000256" key="5">
    <source>
        <dbReference type="ARBA" id="ARBA00022989"/>
    </source>
</evidence>
<dbReference type="OrthoDB" id="1682382at2"/>
<evidence type="ECO:0000256" key="8">
    <source>
        <dbReference type="SAM" id="MobiDB-lite"/>
    </source>
</evidence>
<dbReference type="InterPro" id="IPR003400">
    <property type="entry name" value="ExbD"/>
</dbReference>
<evidence type="ECO:0000256" key="6">
    <source>
        <dbReference type="ARBA" id="ARBA00023136"/>
    </source>
</evidence>
<dbReference type="HOGENOM" id="CLU_085305_3_2_3"/>
<protein>
    <submittedName>
        <fullName evidence="10">Biopolymer transport protein ExbD/TolR</fullName>
    </submittedName>
</protein>
<dbReference type="PATRIC" id="fig|1173022.3.peg.1181"/>
<evidence type="ECO:0000256" key="3">
    <source>
        <dbReference type="ARBA" id="ARBA00022475"/>
    </source>
</evidence>
<proteinExistence type="inferred from homology"/>
<comment type="similarity">
    <text evidence="2 7">Belongs to the ExbD/TolR family.</text>
</comment>
<feature type="compositionally biased region" description="Low complexity" evidence="8">
    <location>
        <begin position="191"/>
        <end position="207"/>
    </location>
</feature>
<dbReference type="PANTHER" id="PTHR30558:SF3">
    <property type="entry name" value="BIOPOLYMER TRANSPORT PROTEIN EXBD-RELATED"/>
    <property type="match status" value="1"/>
</dbReference>
<dbReference type="eggNOG" id="COG0848">
    <property type="taxonomic scope" value="Bacteria"/>
</dbReference>
<gene>
    <name evidence="10" type="ORF">Cri9333_1094</name>
</gene>
<dbReference type="AlphaFoldDB" id="K9VXY2"/>
<keyword evidence="4 7" id="KW-0812">Transmembrane</keyword>
<accession>K9VXY2</accession>
<dbReference type="RefSeq" id="WP_015202127.1">
    <property type="nucleotide sequence ID" value="NC_019753.1"/>
</dbReference>
<dbReference type="Proteomes" id="UP000010472">
    <property type="component" value="Chromosome"/>
</dbReference>
<feature type="transmembrane region" description="Helical" evidence="9">
    <location>
        <begin position="16"/>
        <end position="35"/>
    </location>
</feature>
<evidence type="ECO:0000256" key="9">
    <source>
        <dbReference type="SAM" id="Phobius"/>
    </source>
</evidence>
<feature type="compositionally biased region" description="Pro residues" evidence="8">
    <location>
        <begin position="161"/>
        <end position="175"/>
    </location>
</feature>